<gene>
    <name evidence="3" type="ORF">DFH08DRAFT_222692</name>
</gene>
<dbReference type="EMBL" id="JARIHO010000023">
    <property type="protein sequence ID" value="KAJ7343294.1"/>
    <property type="molecule type" value="Genomic_DNA"/>
</dbReference>
<evidence type="ECO:0000256" key="2">
    <source>
        <dbReference type="SAM" id="Phobius"/>
    </source>
</evidence>
<feature type="compositionally biased region" description="Low complexity" evidence="1">
    <location>
        <begin position="359"/>
        <end position="373"/>
    </location>
</feature>
<accession>A0AAD7ENV5</accession>
<name>A0AAD7ENV5_9AGAR</name>
<evidence type="ECO:0000313" key="4">
    <source>
        <dbReference type="Proteomes" id="UP001218218"/>
    </source>
</evidence>
<feature type="region of interest" description="Disordered" evidence="1">
    <location>
        <begin position="215"/>
        <end position="240"/>
    </location>
</feature>
<feature type="region of interest" description="Disordered" evidence="1">
    <location>
        <begin position="351"/>
        <end position="397"/>
    </location>
</feature>
<sequence>MYVTIGLNSVMAWGMGRKTCSEENLPLGILPFYFWDSHVSVRPSRAVAAPCTFSSTMRSAMLFEIASILFYFRYAAGRVSNATCGSSYNWMLNVHQQDPCTVAAYLARVCDADPEFVVPALGPGEYYPGPSLQKSNPCRCSSVLYSLLSACAVCQSRQYLSWSTYHRNCSSVHSNFTGDIPAVTSVAAWAYQNVTKFNDFNVSVAETDASVPASASSFESSGQVSTTPVSTANFPSNTRPVQGIENSGELYNRKIAWVVIGVVCFLSISIALAITFKLWRHQHRRPKSIAPSAAYRHRHGYAPVTLTTSQDTAGSTGSSRTLPTIIDISATPGSSSHISLSLSYETAEPDSTYSPAVESSAVFSHSGHSSPGSDSDETVSLSHFERLVPQRRAGGRS</sequence>
<comment type="caution">
    <text evidence="3">The sequence shown here is derived from an EMBL/GenBank/DDBJ whole genome shotgun (WGS) entry which is preliminary data.</text>
</comment>
<keyword evidence="4" id="KW-1185">Reference proteome</keyword>
<keyword evidence="2" id="KW-1133">Transmembrane helix</keyword>
<dbReference type="Proteomes" id="UP001218218">
    <property type="component" value="Unassembled WGS sequence"/>
</dbReference>
<evidence type="ECO:0000256" key="1">
    <source>
        <dbReference type="SAM" id="MobiDB-lite"/>
    </source>
</evidence>
<feature type="transmembrane region" description="Helical" evidence="2">
    <location>
        <begin position="255"/>
        <end position="279"/>
    </location>
</feature>
<reference evidence="3" key="1">
    <citation type="submission" date="2023-03" db="EMBL/GenBank/DDBJ databases">
        <title>Massive genome expansion in bonnet fungi (Mycena s.s.) driven by repeated elements and novel gene families across ecological guilds.</title>
        <authorList>
            <consortium name="Lawrence Berkeley National Laboratory"/>
            <person name="Harder C.B."/>
            <person name="Miyauchi S."/>
            <person name="Viragh M."/>
            <person name="Kuo A."/>
            <person name="Thoen E."/>
            <person name="Andreopoulos B."/>
            <person name="Lu D."/>
            <person name="Skrede I."/>
            <person name="Drula E."/>
            <person name="Henrissat B."/>
            <person name="Morin E."/>
            <person name="Kohler A."/>
            <person name="Barry K."/>
            <person name="LaButti K."/>
            <person name="Morin E."/>
            <person name="Salamov A."/>
            <person name="Lipzen A."/>
            <person name="Mereny Z."/>
            <person name="Hegedus B."/>
            <person name="Baldrian P."/>
            <person name="Stursova M."/>
            <person name="Weitz H."/>
            <person name="Taylor A."/>
            <person name="Grigoriev I.V."/>
            <person name="Nagy L.G."/>
            <person name="Martin F."/>
            <person name="Kauserud H."/>
        </authorList>
    </citation>
    <scope>NUCLEOTIDE SEQUENCE</scope>
    <source>
        <strain evidence="3">CBHHK002</strain>
    </source>
</reference>
<keyword evidence="2" id="KW-0812">Transmembrane</keyword>
<feature type="compositionally biased region" description="Polar residues" evidence="1">
    <location>
        <begin position="226"/>
        <end position="240"/>
    </location>
</feature>
<protein>
    <recommendedName>
        <fullName evidence="5">Transmembrane protein</fullName>
    </recommendedName>
</protein>
<keyword evidence="2" id="KW-0472">Membrane</keyword>
<evidence type="ECO:0000313" key="3">
    <source>
        <dbReference type="EMBL" id="KAJ7343294.1"/>
    </source>
</evidence>
<evidence type="ECO:0008006" key="5">
    <source>
        <dbReference type="Google" id="ProtNLM"/>
    </source>
</evidence>
<dbReference type="AlphaFoldDB" id="A0AAD7ENV5"/>
<organism evidence="3 4">
    <name type="scientific">Mycena albidolilacea</name>
    <dbReference type="NCBI Taxonomy" id="1033008"/>
    <lineage>
        <taxon>Eukaryota</taxon>
        <taxon>Fungi</taxon>
        <taxon>Dikarya</taxon>
        <taxon>Basidiomycota</taxon>
        <taxon>Agaricomycotina</taxon>
        <taxon>Agaricomycetes</taxon>
        <taxon>Agaricomycetidae</taxon>
        <taxon>Agaricales</taxon>
        <taxon>Marasmiineae</taxon>
        <taxon>Mycenaceae</taxon>
        <taxon>Mycena</taxon>
    </lineage>
</organism>
<feature type="compositionally biased region" description="Low complexity" evidence="1">
    <location>
        <begin position="215"/>
        <end position="225"/>
    </location>
</feature>
<proteinExistence type="predicted"/>